<dbReference type="PANTHER" id="PTHR46832">
    <property type="entry name" value="5'-METHYLTHIOADENOSINE/S-ADENOSYLHOMOCYSTEINE NUCLEOSIDASE"/>
    <property type="match status" value="1"/>
</dbReference>
<dbReference type="AlphaFoldDB" id="A0A109JZ99"/>
<protein>
    <submittedName>
        <fullName evidence="2">Nucleoside phosphorylase</fullName>
    </submittedName>
</protein>
<dbReference type="Proteomes" id="UP000057737">
    <property type="component" value="Unassembled WGS sequence"/>
</dbReference>
<dbReference type="Pfam" id="PF01048">
    <property type="entry name" value="PNP_UDP_1"/>
    <property type="match status" value="1"/>
</dbReference>
<dbReference type="GO" id="GO:0009116">
    <property type="term" value="P:nucleoside metabolic process"/>
    <property type="evidence" value="ECO:0007669"/>
    <property type="project" value="InterPro"/>
</dbReference>
<gene>
    <name evidence="2" type="ORF">AS156_37480</name>
</gene>
<comment type="caution">
    <text evidence="2">The sequence shown here is derived from an EMBL/GenBank/DDBJ whole genome shotgun (WGS) entry which is preliminary data.</text>
</comment>
<evidence type="ECO:0000313" key="2">
    <source>
        <dbReference type="EMBL" id="KWV57894.1"/>
    </source>
</evidence>
<reference evidence="2 3" key="1">
    <citation type="submission" date="2015-11" db="EMBL/GenBank/DDBJ databases">
        <title>Draft Genome Sequence of the Strain BR 10303 (Bradyrhizobium sp.) isolated from nodules of Centrolobium paraense.</title>
        <authorList>
            <person name="Zelli J.E."/>
            <person name="Simoes-Araujo J.L."/>
            <person name="Barauna A.C."/>
            <person name="Silva K."/>
        </authorList>
    </citation>
    <scope>NUCLEOTIDE SEQUENCE [LARGE SCALE GENOMIC DNA]</scope>
    <source>
        <strain evidence="2 3">BR 10303</strain>
    </source>
</reference>
<dbReference type="InterPro" id="IPR017831">
    <property type="entry name" value="Hopanoid-assoc_phosphoryl_HpnG"/>
</dbReference>
<organism evidence="2 3">
    <name type="scientific">Bradyrhizobium macuxiense</name>
    <dbReference type="NCBI Taxonomy" id="1755647"/>
    <lineage>
        <taxon>Bacteria</taxon>
        <taxon>Pseudomonadati</taxon>
        <taxon>Pseudomonadota</taxon>
        <taxon>Alphaproteobacteria</taxon>
        <taxon>Hyphomicrobiales</taxon>
        <taxon>Nitrobacteraceae</taxon>
        <taxon>Bradyrhizobium</taxon>
    </lineage>
</organism>
<dbReference type="NCBIfam" id="NF005476">
    <property type="entry name" value="PRK07077.1"/>
    <property type="match status" value="1"/>
</dbReference>
<dbReference type="InterPro" id="IPR000845">
    <property type="entry name" value="Nucleoside_phosphorylase_d"/>
</dbReference>
<dbReference type="NCBIfam" id="TIGR03468">
    <property type="entry name" value="HpnG"/>
    <property type="match status" value="1"/>
</dbReference>
<proteinExistence type="predicted"/>
<dbReference type="GO" id="GO:0008930">
    <property type="term" value="F:methylthioadenosine nucleosidase activity"/>
    <property type="evidence" value="ECO:0007669"/>
    <property type="project" value="TreeGrafter"/>
</dbReference>
<dbReference type="EMBL" id="LNCU01000040">
    <property type="protein sequence ID" value="KWV57894.1"/>
    <property type="molecule type" value="Genomic_DNA"/>
</dbReference>
<evidence type="ECO:0000259" key="1">
    <source>
        <dbReference type="Pfam" id="PF01048"/>
    </source>
</evidence>
<dbReference type="GO" id="GO:0019284">
    <property type="term" value="P:L-methionine salvage from S-adenosylmethionine"/>
    <property type="evidence" value="ECO:0007669"/>
    <property type="project" value="TreeGrafter"/>
</dbReference>
<dbReference type="Gene3D" id="3.40.50.1580">
    <property type="entry name" value="Nucleoside phosphorylase domain"/>
    <property type="match status" value="1"/>
</dbReference>
<dbReference type="GO" id="GO:0005829">
    <property type="term" value="C:cytosol"/>
    <property type="evidence" value="ECO:0007669"/>
    <property type="project" value="TreeGrafter"/>
</dbReference>
<dbReference type="PANTHER" id="PTHR46832:SF1">
    <property type="entry name" value="5'-METHYLTHIOADENOSINE_S-ADENOSYLHOMOCYSTEINE NUCLEOSIDASE"/>
    <property type="match status" value="1"/>
</dbReference>
<dbReference type="RefSeq" id="WP_066504556.1">
    <property type="nucleotide sequence ID" value="NZ_LNCU01000040.1"/>
</dbReference>
<dbReference type="InterPro" id="IPR035994">
    <property type="entry name" value="Nucleoside_phosphorylase_sf"/>
</dbReference>
<keyword evidence="3" id="KW-1185">Reference proteome</keyword>
<sequence length="257" mass="26642">MILGAGAAETVGSRIDPRPVLIVTGLVQEARIAAGPGMIVICSSSDPQQLRALLATLDPRTFRGVISFGVAGGLDPSLKSGDVVVATEVMSGDTRFLAASALNEEMIASAALKGRRIVRGGLAGVEQVVVARACKAALRSITGAAAVDMESHIAAAYAEKAGIPFAALRVISDPAHRALPELAKSAVKPNGDIDLRKVLRGIVRNPRTLRALVSTGIDFNRALRSLRGCRGFLLGNEVLAPVEDVLVTAKAARLKAA</sequence>
<evidence type="ECO:0000313" key="3">
    <source>
        <dbReference type="Proteomes" id="UP000057737"/>
    </source>
</evidence>
<accession>A0A109JZ99</accession>
<dbReference type="GO" id="GO:0008782">
    <property type="term" value="F:adenosylhomocysteine nucleosidase activity"/>
    <property type="evidence" value="ECO:0007669"/>
    <property type="project" value="TreeGrafter"/>
</dbReference>
<name>A0A109JZ99_9BRAD</name>
<feature type="domain" description="Nucleoside phosphorylase" evidence="1">
    <location>
        <begin position="61"/>
        <end position="179"/>
    </location>
</feature>
<dbReference type="SUPFAM" id="SSF53167">
    <property type="entry name" value="Purine and uridine phosphorylases"/>
    <property type="match status" value="1"/>
</dbReference>
<dbReference type="CDD" id="cd17768">
    <property type="entry name" value="adenosylhopane_nucleosidase_HpnG-like"/>
    <property type="match status" value="1"/>
</dbReference>